<dbReference type="SUPFAM" id="SSF51338">
    <property type="entry name" value="Composite domain of metallo-dependent hydrolases"/>
    <property type="match status" value="1"/>
</dbReference>
<evidence type="ECO:0000256" key="1">
    <source>
        <dbReference type="SAM" id="SignalP"/>
    </source>
</evidence>
<dbReference type="Pfam" id="PF01979">
    <property type="entry name" value="Amidohydro_1"/>
    <property type="match status" value="1"/>
</dbReference>
<feature type="signal peptide" evidence="1">
    <location>
        <begin position="1"/>
        <end position="21"/>
    </location>
</feature>
<keyword evidence="4" id="KW-1185">Reference proteome</keyword>
<evidence type="ECO:0000259" key="2">
    <source>
        <dbReference type="Pfam" id="PF01979"/>
    </source>
</evidence>
<dbReference type="SUPFAM" id="SSF51556">
    <property type="entry name" value="Metallo-dependent hydrolases"/>
    <property type="match status" value="1"/>
</dbReference>
<dbReference type="InterPro" id="IPR006680">
    <property type="entry name" value="Amidohydro-rel"/>
</dbReference>
<dbReference type="Gene3D" id="3.20.20.140">
    <property type="entry name" value="Metal-dependent hydrolases"/>
    <property type="match status" value="2"/>
</dbReference>
<comment type="caution">
    <text evidence="3">The sequence shown here is derived from an EMBL/GenBank/DDBJ whole genome shotgun (WGS) entry which is preliminary data.</text>
</comment>
<dbReference type="EMBL" id="VYXP01000005">
    <property type="protein sequence ID" value="KAA9131508.1"/>
    <property type="molecule type" value="Genomic_DNA"/>
</dbReference>
<keyword evidence="3" id="KW-0378">Hydrolase</keyword>
<dbReference type="Proteomes" id="UP000325372">
    <property type="component" value="Unassembled WGS sequence"/>
</dbReference>
<accession>A0A5N0T9V1</accession>
<proteinExistence type="predicted"/>
<dbReference type="InterPro" id="IPR011059">
    <property type="entry name" value="Metal-dep_hydrolase_composite"/>
</dbReference>
<protein>
    <submittedName>
        <fullName evidence="3">Amidohydrolase family protein</fullName>
    </submittedName>
</protein>
<feature type="domain" description="Amidohydrolase-related" evidence="2">
    <location>
        <begin position="77"/>
        <end position="430"/>
    </location>
</feature>
<name>A0A5N0T9V1_9GAMM</name>
<dbReference type="PANTHER" id="PTHR43135:SF3">
    <property type="entry name" value="ALPHA-D-RIBOSE 1-METHYLPHOSPHONATE 5-TRIPHOSPHATE DIPHOSPHATASE"/>
    <property type="match status" value="1"/>
</dbReference>
<organism evidence="3 4">
    <name type="scientific">Marinihelvus fidelis</name>
    <dbReference type="NCBI Taxonomy" id="2613842"/>
    <lineage>
        <taxon>Bacteria</taxon>
        <taxon>Pseudomonadati</taxon>
        <taxon>Pseudomonadota</taxon>
        <taxon>Gammaproteobacteria</taxon>
        <taxon>Chromatiales</taxon>
        <taxon>Wenzhouxiangellaceae</taxon>
        <taxon>Marinihelvus</taxon>
    </lineage>
</organism>
<reference evidence="3 4" key="1">
    <citation type="submission" date="2019-09" db="EMBL/GenBank/DDBJ databases">
        <title>Wenzhouxiangella sp. Genome sequencing and assembly.</title>
        <authorList>
            <person name="Zhang R."/>
        </authorList>
    </citation>
    <scope>NUCLEOTIDE SEQUENCE [LARGE SCALE GENOMIC DNA]</scope>
    <source>
        <strain evidence="3 4">W260</strain>
    </source>
</reference>
<feature type="chain" id="PRO_5024388748" evidence="1">
    <location>
        <begin position="22"/>
        <end position="449"/>
    </location>
</feature>
<dbReference type="GO" id="GO:0016810">
    <property type="term" value="F:hydrolase activity, acting on carbon-nitrogen (but not peptide) bonds"/>
    <property type="evidence" value="ECO:0007669"/>
    <property type="project" value="InterPro"/>
</dbReference>
<gene>
    <name evidence="3" type="ORF">F3N42_09325</name>
</gene>
<dbReference type="InterPro" id="IPR032466">
    <property type="entry name" value="Metal_Hydrolase"/>
</dbReference>
<sequence>MTVRLSVLLVLVVLGFPGAGAAESWWLAPVNVVDPRSGEVVTGQAVRVTGERIAAIVPAGEFDAGGARVVDGQGGWLIPGLAEMHAHVPPRERGDDHVNDVLSLFLANGVTTIRGMLGQPWHLELREQLASGERLGPTLVTSGPSFNGNSVSSPEQGAAMVREQAAAGYDLLKIHPGLSREEFLAIMAAADEVDIPVAGHVSYATGLDAALDAGMDSIDHLDAYAEAMVPEGSPLAGVAPEWFGLNLGAAMDPSLADELAERTARAGVAVVPTQSLFETTTGTEPPDALTARTGMDMLSPELLARWTGSVTDIRGRADQADREAFLAARRALLAAMERAGVVILLGSDAPQIMNVPGYSVAQELVYMVDAGISPRAALFSGTGAVADHLGQPDSGDVAVGERADLVLLGGNPLDDVGQVANVLGVARAGQWLDRERLDQMLAVVRARGL</sequence>
<evidence type="ECO:0000313" key="3">
    <source>
        <dbReference type="EMBL" id="KAA9131508.1"/>
    </source>
</evidence>
<dbReference type="Gene3D" id="2.30.40.10">
    <property type="entry name" value="Urease, subunit C, domain 1"/>
    <property type="match status" value="2"/>
</dbReference>
<evidence type="ECO:0000313" key="4">
    <source>
        <dbReference type="Proteomes" id="UP000325372"/>
    </source>
</evidence>
<dbReference type="RefSeq" id="WP_150864158.1">
    <property type="nucleotide sequence ID" value="NZ_VYXP01000005.1"/>
</dbReference>
<dbReference type="InterPro" id="IPR051781">
    <property type="entry name" value="Metallo-dep_Hydrolase"/>
</dbReference>
<keyword evidence="1" id="KW-0732">Signal</keyword>
<dbReference type="PANTHER" id="PTHR43135">
    <property type="entry name" value="ALPHA-D-RIBOSE 1-METHYLPHOSPHONATE 5-TRIPHOSPHATE DIPHOSPHATASE"/>
    <property type="match status" value="1"/>
</dbReference>
<dbReference type="AlphaFoldDB" id="A0A5N0T9V1"/>